<evidence type="ECO:0000256" key="3">
    <source>
        <dbReference type="ARBA" id="ARBA00022741"/>
    </source>
</evidence>
<evidence type="ECO:0000256" key="6">
    <source>
        <dbReference type="PIRNR" id="PIRNR000535"/>
    </source>
</evidence>
<organism evidence="8">
    <name type="scientific">Schlesneria paludicola</name>
    <dbReference type="NCBI Taxonomy" id="360056"/>
    <lineage>
        <taxon>Bacteria</taxon>
        <taxon>Pseudomonadati</taxon>
        <taxon>Planctomycetota</taxon>
        <taxon>Planctomycetia</taxon>
        <taxon>Planctomycetales</taxon>
        <taxon>Planctomycetaceae</taxon>
        <taxon>Schlesneria</taxon>
    </lineage>
</organism>
<dbReference type="SUPFAM" id="SSF53613">
    <property type="entry name" value="Ribokinase-like"/>
    <property type="match status" value="1"/>
</dbReference>
<name>A0A7C2P8M0_9PLAN</name>
<evidence type="ECO:0000256" key="5">
    <source>
        <dbReference type="ARBA" id="ARBA00022840"/>
    </source>
</evidence>
<gene>
    <name evidence="8" type="ORF">ENQ76_01835</name>
</gene>
<dbReference type="PANTHER" id="PTHR46566">
    <property type="entry name" value="1-PHOSPHOFRUCTOKINASE-RELATED"/>
    <property type="match status" value="1"/>
</dbReference>
<dbReference type="GO" id="GO:0005524">
    <property type="term" value="F:ATP binding"/>
    <property type="evidence" value="ECO:0007669"/>
    <property type="project" value="UniProtKB-KW"/>
</dbReference>
<dbReference type="AlphaFoldDB" id="A0A7C2P8M0"/>
<dbReference type="PIRSF" id="PIRSF000535">
    <property type="entry name" value="1PFK/6PFK/LacC"/>
    <property type="match status" value="1"/>
</dbReference>
<dbReference type="PANTHER" id="PTHR46566:SF2">
    <property type="entry name" value="ATP-DEPENDENT 6-PHOSPHOFRUCTOKINASE ISOZYME 2"/>
    <property type="match status" value="1"/>
</dbReference>
<dbReference type="InterPro" id="IPR017583">
    <property type="entry name" value="Tagatose/fructose_Pkinase"/>
</dbReference>
<feature type="domain" description="Carbohydrate kinase PfkB" evidence="7">
    <location>
        <begin position="24"/>
        <end position="282"/>
    </location>
</feature>
<dbReference type="Pfam" id="PF00294">
    <property type="entry name" value="PfkB"/>
    <property type="match status" value="1"/>
</dbReference>
<dbReference type="InterPro" id="IPR029056">
    <property type="entry name" value="Ribokinase-like"/>
</dbReference>
<keyword evidence="3" id="KW-0547">Nucleotide-binding</keyword>
<sequence>MVILAAGLTPAWQQILAFRRLRLGEVNRAEEVIGCASGKVLNVGCALHHLGTASHTLSPAGGTTGEMLRTDLAVLGVPATWIETQSSIRICTTLLDRSTGQTTELVENSAPLSAMELDAYRAKFVELAARARLIVISGSLPPGAPADFFASLLTEVTVPVLLDLRGPELLACLPRRPWLVKPNREELALTIGNPLATDDELLTAMHELRAKGAEYVVVSDGPHAVWAAGPNGVDCLTPPRVSVVNPIGCGDCLAAGLAVAWSEGRSWADTLHFGLATAAENARHLLPARFARGSGW</sequence>
<dbReference type="GO" id="GO:0005975">
    <property type="term" value="P:carbohydrate metabolic process"/>
    <property type="evidence" value="ECO:0007669"/>
    <property type="project" value="InterPro"/>
</dbReference>
<evidence type="ECO:0000313" key="8">
    <source>
        <dbReference type="EMBL" id="HEN14196.1"/>
    </source>
</evidence>
<keyword evidence="2 6" id="KW-0808">Transferase</keyword>
<dbReference type="InterPro" id="IPR011611">
    <property type="entry name" value="PfkB_dom"/>
</dbReference>
<keyword evidence="5" id="KW-0067">ATP-binding</keyword>
<evidence type="ECO:0000259" key="7">
    <source>
        <dbReference type="Pfam" id="PF00294"/>
    </source>
</evidence>
<dbReference type="GO" id="GO:0016301">
    <property type="term" value="F:kinase activity"/>
    <property type="evidence" value="ECO:0007669"/>
    <property type="project" value="UniProtKB-KW"/>
</dbReference>
<comment type="caution">
    <text evidence="8">The sequence shown here is derived from an EMBL/GenBank/DDBJ whole genome shotgun (WGS) entry which is preliminary data.</text>
</comment>
<protein>
    <recommendedName>
        <fullName evidence="7">Carbohydrate kinase PfkB domain-containing protein</fullName>
    </recommendedName>
</protein>
<evidence type="ECO:0000256" key="2">
    <source>
        <dbReference type="ARBA" id="ARBA00022679"/>
    </source>
</evidence>
<evidence type="ECO:0000256" key="4">
    <source>
        <dbReference type="ARBA" id="ARBA00022777"/>
    </source>
</evidence>
<proteinExistence type="inferred from homology"/>
<reference evidence="8" key="1">
    <citation type="journal article" date="2020" name="mSystems">
        <title>Genome- and Community-Level Interaction Insights into Carbon Utilization and Element Cycling Functions of Hydrothermarchaeota in Hydrothermal Sediment.</title>
        <authorList>
            <person name="Zhou Z."/>
            <person name="Liu Y."/>
            <person name="Xu W."/>
            <person name="Pan J."/>
            <person name="Luo Z.H."/>
            <person name="Li M."/>
        </authorList>
    </citation>
    <scope>NUCLEOTIDE SEQUENCE [LARGE SCALE GENOMIC DNA]</scope>
    <source>
        <strain evidence="8">SpSt-339</strain>
    </source>
</reference>
<accession>A0A7C2P8M0</accession>
<comment type="similarity">
    <text evidence="1">Belongs to the carbohydrate kinase PfkB family.</text>
</comment>
<dbReference type="Gene3D" id="3.40.1190.20">
    <property type="match status" value="1"/>
</dbReference>
<dbReference type="GO" id="GO:0016773">
    <property type="term" value="F:phosphotransferase activity, alcohol group as acceptor"/>
    <property type="evidence" value="ECO:0007669"/>
    <property type="project" value="InterPro"/>
</dbReference>
<keyword evidence="4" id="KW-0418">Kinase</keyword>
<dbReference type="EMBL" id="DSOK01000058">
    <property type="protein sequence ID" value="HEN14196.1"/>
    <property type="molecule type" value="Genomic_DNA"/>
</dbReference>
<evidence type="ECO:0000256" key="1">
    <source>
        <dbReference type="ARBA" id="ARBA00010688"/>
    </source>
</evidence>